<evidence type="ECO:0000313" key="1">
    <source>
        <dbReference type="EMBL" id="KAK8865004.1"/>
    </source>
</evidence>
<sequence>MTSCKKRYNPDNELTTTTLLLLYLADREQKNFIYNRGGVDRSSSLYVELYKLDEKISGRDTRKWCFVFEKHGTVYKKCKNLQPVKDVVDVFDNGSDDEVYENSTVDSEYSRSITKEYTDEIFKRKYINSNKL</sequence>
<protein>
    <submittedName>
        <fullName evidence="1">Uncharacterized protein</fullName>
    </submittedName>
</protein>
<reference evidence="1 2" key="1">
    <citation type="submission" date="2024-04" db="EMBL/GenBank/DDBJ databases">
        <title>Tritrichomonas musculus Genome.</title>
        <authorList>
            <person name="Alves-Ferreira E."/>
            <person name="Grigg M."/>
            <person name="Lorenzi H."/>
            <person name="Galac M."/>
        </authorList>
    </citation>
    <scope>NUCLEOTIDE SEQUENCE [LARGE SCALE GENOMIC DNA]</scope>
    <source>
        <strain evidence="1 2">EAF2021</strain>
    </source>
</reference>
<evidence type="ECO:0000313" key="2">
    <source>
        <dbReference type="Proteomes" id="UP001470230"/>
    </source>
</evidence>
<gene>
    <name evidence="1" type="ORF">M9Y10_010533</name>
</gene>
<proteinExistence type="predicted"/>
<dbReference type="Proteomes" id="UP001470230">
    <property type="component" value="Unassembled WGS sequence"/>
</dbReference>
<name>A0ABR2IL33_9EUKA</name>
<dbReference type="EMBL" id="JAPFFF010000016">
    <property type="protein sequence ID" value="KAK8865004.1"/>
    <property type="molecule type" value="Genomic_DNA"/>
</dbReference>
<organism evidence="1 2">
    <name type="scientific">Tritrichomonas musculus</name>
    <dbReference type="NCBI Taxonomy" id="1915356"/>
    <lineage>
        <taxon>Eukaryota</taxon>
        <taxon>Metamonada</taxon>
        <taxon>Parabasalia</taxon>
        <taxon>Tritrichomonadida</taxon>
        <taxon>Tritrichomonadidae</taxon>
        <taxon>Tritrichomonas</taxon>
    </lineage>
</organism>
<comment type="caution">
    <text evidence="1">The sequence shown here is derived from an EMBL/GenBank/DDBJ whole genome shotgun (WGS) entry which is preliminary data.</text>
</comment>
<keyword evidence="2" id="KW-1185">Reference proteome</keyword>
<accession>A0ABR2IL33</accession>